<evidence type="ECO:0000313" key="1">
    <source>
        <dbReference type="EMBL" id="OHA58924.1"/>
    </source>
</evidence>
<sequence>MTKTEYKNRKYTIEPYNPEWKKQFETEAESLHPIFQNEAISIEHIGSTAVPRLAGKPTIDILVTVEKIEIADELSKKIEGIGYKSLGDYINKGSRLFVKEANDTRLVNLHVFEAEHPHVKDMLDLRNYFRTHPEIVEEYSNLKFELTKKYSNDYELYRKYKDEWMRKLMNKVKNHFKLRVMLGKLVSIENEENWWRIELFEKNTRALLPPELEIIAPPPKEDQNYNCFVYVLALQNDQRFLGNAGWKFTRNLGLVFDEMISEDILEYRNIPKAGDMVLYRAHDGTISHVGLMENKKNVISKWSWGPLLKHKIFDVPDHYGNEVEFYIIPEETKNFVIAKYISSGL</sequence>
<accession>A0A1G2QED8</accession>
<dbReference type="EMBL" id="MHTJ01000002">
    <property type="protein sequence ID" value="OHA58924.1"/>
    <property type="molecule type" value="Genomic_DNA"/>
</dbReference>
<dbReference type="Pfam" id="PF04229">
    <property type="entry name" value="GrpB"/>
    <property type="match status" value="1"/>
</dbReference>
<dbReference type="PANTHER" id="PTHR34822:SF1">
    <property type="entry name" value="GRPB FAMILY PROTEIN"/>
    <property type="match status" value="1"/>
</dbReference>
<reference evidence="1 2" key="1">
    <citation type="journal article" date="2016" name="Nat. Commun.">
        <title>Thousands of microbial genomes shed light on interconnected biogeochemical processes in an aquifer system.</title>
        <authorList>
            <person name="Anantharaman K."/>
            <person name="Brown C.T."/>
            <person name="Hug L.A."/>
            <person name="Sharon I."/>
            <person name="Castelle C.J."/>
            <person name="Probst A.J."/>
            <person name="Thomas B.C."/>
            <person name="Singh A."/>
            <person name="Wilkins M.J."/>
            <person name="Karaoz U."/>
            <person name="Brodie E.L."/>
            <person name="Williams K.H."/>
            <person name="Hubbard S.S."/>
            <person name="Banfield J.F."/>
        </authorList>
    </citation>
    <scope>NUCLEOTIDE SEQUENCE [LARGE SCALE GENOMIC DNA]</scope>
</reference>
<gene>
    <name evidence="1" type="ORF">A2571_00910</name>
</gene>
<name>A0A1G2QED8_9BACT</name>
<dbReference type="Gene3D" id="3.30.460.10">
    <property type="entry name" value="Beta Polymerase, domain 2"/>
    <property type="match status" value="1"/>
</dbReference>
<protein>
    <recommendedName>
        <fullName evidence="3">GrpB family protein</fullName>
    </recommendedName>
</protein>
<proteinExistence type="predicted"/>
<organism evidence="1 2">
    <name type="scientific">Candidatus Vogelbacteria bacterium RIFOXYD1_FULL_44_32</name>
    <dbReference type="NCBI Taxonomy" id="1802438"/>
    <lineage>
        <taxon>Bacteria</taxon>
        <taxon>Candidatus Vogeliibacteriota</taxon>
    </lineage>
</organism>
<dbReference type="SUPFAM" id="SSF81301">
    <property type="entry name" value="Nucleotidyltransferase"/>
    <property type="match status" value="1"/>
</dbReference>
<evidence type="ECO:0000313" key="2">
    <source>
        <dbReference type="Proteomes" id="UP000177043"/>
    </source>
</evidence>
<dbReference type="InterPro" id="IPR043519">
    <property type="entry name" value="NT_sf"/>
</dbReference>
<dbReference type="AlphaFoldDB" id="A0A1G2QED8"/>
<dbReference type="PANTHER" id="PTHR34822">
    <property type="entry name" value="GRPB DOMAIN PROTEIN (AFU_ORTHOLOGUE AFUA_1G01530)"/>
    <property type="match status" value="1"/>
</dbReference>
<comment type="caution">
    <text evidence="1">The sequence shown here is derived from an EMBL/GenBank/DDBJ whole genome shotgun (WGS) entry which is preliminary data.</text>
</comment>
<dbReference type="InterPro" id="IPR007344">
    <property type="entry name" value="GrpB/CoaE"/>
</dbReference>
<dbReference type="Proteomes" id="UP000177043">
    <property type="component" value="Unassembled WGS sequence"/>
</dbReference>
<evidence type="ECO:0008006" key="3">
    <source>
        <dbReference type="Google" id="ProtNLM"/>
    </source>
</evidence>